<dbReference type="Pfam" id="PF00076">
    <property type="entry name" value="RRM_1"/>
    <property type="match status" value="1"/>
</dbReference>
<evidence type="ECO:0000256" key="2">
    <source>
        <dbReference type="PROSITE-ProRule" id="PRU00176"/>
    </source>
</evidence>
<name>A0ABD0YB83_9HEMI</name>
<feature type="region of interest" description="Disordered" evidence="3">
    <location>
        <begin position="73"/>
        <end position="98"/>
    </location>
</feature>
<feature type="region of interest" description="Disordered" evidence="3">
    <location>
        <begin position="190"/>
        <end position="211"/>
    </location>
</feature>
<comment type="caution">
    <text evidence="5">The sequence shown here is derived from an EMBL/GenBank/DDBJ whole genome shotgun (WGS) entry which is preliminary data.</text>
</comment>
<organism evidence="5 6">
    <name type="scientific">Ranatra chinensis</name>
    <dbReference type="NCBI Taxonomy" id="642074"/>
    <lineage>
        <taxon>Eukaryota</taxon>
        <taxon>Metazoa</taxon>
        <taxon>Ecdysozoa</taxon>
        <taxon>Arthropoda</taxon>
        <taxon>Hexapoda</taxon>
        <taxon>Insecta</taxon>
        <taxon>Pterygota</taxon>
        <taxon>Neoptera</taxon>
        <taxon>Paraneoptera</taxon>
        <taxon>Hemiptera</taxon>
        <taxon>Heteroptera</taxon>
        <taxon>Panheteroptera</taxon>
        <taxon>Nepomorpha</taxon>
        <taxon>Nepidae</taxon>
        <taxon>Ranatrinae</taxon>
        <taxon>Ranatra</taxon>
    </lineage>
</organism>
<dbReference type="PANTHER" id="PTHR18806">
    <property type="entry name" value="RBM25 PROTEIN"/>
    <property type="match status" value="1"/>
</dbReference>
<sequence length="257" mass="27610">MVMSYPGRPPMPVPGILPPAMGMPYMPIGVLCDLFVAAPPPLMPGVMSMGPMMGGPPLPPMPAQIGRPFRPATVSAAPKPARPPIGSGAGGGAGTARAPLSIPDGPVVTVFVGNITEKAPDQMIRFILSACGHVTSWKRVQAFGFCEYGNPDAGLRAIRLLHDYNVGSKKLVVRVDAKTKTILDEYKNDKRKKGRSGSPLQDEAADEDDYMDEEMKAADRVALERISLILSDYENEMKNYVPPQNSEETSKTSKCTK</sequence>
<evidence type="ECO:0000313" key="6">
    <source>
        <dbReference type="Proteomes" id="UP001558652"/>
    </source>
</evidence>
<dbReference type="InterPro" id="IPR034268">
    <property type="entry name" value="RBM25_RRM"/>
</dbReference>
<accession>A0ABD0YB83</accession>
<dbReference type="InterPro" id="IPR012677">
    <property type="entry name" value="Nucleotide-bd_a/b_plait_sf"/>
</dbReference>
<proteinExistence type="predicted"/>
<dbReference type="CDD" id="cd12446">
    <property type="entry name" value="RRM_RBM25"/>
    <property type="match status" value="1"/>
</dbReference>
<dbReference type="SUPFAM" id="SSF54928">
    <property type="entry name" value="RNA-binding domain, RBD"/>
    <property type="match status" value="1"/>
</dbReference>
<dbReference type="AlphaFoldDB" id="A0ABD0YB83"/>
<gene>
    <name evidence="5" type="ORF">AAG570_001132</name>
</gene>
<evidence type="ECO:0000256" key="1">
    <source>
        <dbReference type="ARBA" id="ARBA00022884"/>
    </source>
</evidence>
<dbReference type="PROSITE" id="PS50102">
    <property type="entry name" value="RRM"/>
    <property type="match status" value="1"/>
</dbReference>
<dbReference type="SMART" id="SM00360">
    <property type="entry name" value="RRM"/>
    <property type="match status" value="1"/>
</dbReference>
<dbReference type="Proteomes" id="UP001558652">
    <property type="component" value="Unassembled WGS sequence"/>
</dbReference>
<dbReference type="InterPro" id="IPR000504">
    <property type="entry name" value="RRM_dom"/>
</dbReference>
<keyword evidence="1 2" id="KW-0694">RNA-binding</keyword>
<protein>
    <recommendedName>
        <fullName evidence="4">RRM domain-containing protein</fullName>
    </recommendedName>
</protein>
<dbReference type="PANTHER" id="PTHR18806:SF4">
    <property type="entry name" value="RNA-BINDING PROTEIN 25"/>
    <property type="match status" value="1"/>
</dbReference>
<dbReference type="InterPro" id="IPR035979">
    <property type="entry name" value="RBD_domain_sf"/>
</dbReference>
<dbReference type="InterPro" id="IPR052768">
    <property type="entry name" value="RBM25"/>
</dbReference>
<evidence type="ECO:0000259" key="4">
    <source>
        <dbReference type="PROSITE" id="PS50102"/>
    </source>
</evidence>
<dbReference type="Gene3D" id="3.30.70.330">
    <property type="match status" value="1"/>
</dbReference>
<dbReference type="GO" id="GO:0003723">
    <property type="term" value="F:RNA binding"/>
    <property type="evidence" value="ECO:0007669"/>
    <property type="project" value="UniProtKB-UniRule"/>
</dbReference>
<reference evidence="5 6" key="1">
    <citation type="submission" date="2024-07" db="EMBL/GenBank/DDBJ databases">
        <title>Chromosome-level genome assembly of the water stick insect Ranatra chinensis (Heteroptera: Nepidae).</title>
        <authorList>
            <person name="Liu X."/>
        </authorList>
    </citation>
    <scope>NUCLEOTIDE SEQUENCE [LARGE SCALE GENOMIC DNA]</scope>
    <source>
        <strain evidence="5">Cailab_2021Rc</strain>
        <tissue evidence="5">Muscle</tissue>
    </source>
</reference>
<evidence type="ECO:0000256" key="3">
    <source>
        <dbReference type="SAM" id="MobiDB-lite"/>
    </source>
</evidence>
<keyword evidence="6" id="KW-1185">Reference proteome</keyword>
<dbReference type="EMBL" id="JBFDAA010000010">
    <property type="protein sequence ID" value="KAL1124506.1"/>
    <property type="molecule type" value="Genomic_DNA"/>
</dbReference>
<evidence type="ECO:0000313" key="5">
    <source>
        <dbReference type="EMBL" id="KAL1124506.1"/>
    </source>
</evidence>
<feature type="domain" description="RRM" evidence="4">
    <location>
        <begin position="108"/>
        <end position="178"/>
    </location>
</feature>